<evidence type="ECO:0000256" key="1">
    <source>
        <dbReference type="SAM" id="MobiDB-lite"/>
    </source>
</evidence>
<keyword evidence="2" id="KW-0732">Signal</keyword>
<dbReference type="PROSITE" id="PS51820">
    <property type="entry name" value="PA14"/>
    <property type="match status" value="1"/>
</dbReference>
<sequence>MHLRTFVWGSAALLLSSTGLSVADTPDCPKGFQVVELQPYEVICDGTTSASTRTRTYTVPFKPLGTDTPDQHGTPGSPDTPDKPQSPGQPGTPGDSSTPGEPGDPGRPQVPGQPIVPGQPESPNQPESPPDVPPVTVVTITITGTPPPVNTDGIPPPRGGTRTITKYIFPPPTPGTTTSFVTGPTPGTTTLPPVPSCSGSQCIQTVVITVPAPIPSLTTRTSTVVLTGPPPLDPPNTRFITTTVPGTVPGTITVPPASTCETSCVETVIITTVPPPNTAITLTEVCTATTSYVPSSTEEPSSTSETSSAQESTTSEEPTTTEDPTSSEEPTTTEPATTTTESTTAQESTTSEEPTTSAQPTTSTEPTTTEAPTSTEESTTSDAPSTTTSETPPCTPGLEWAFYNFEQGTDGTTEPGRIPYHPTEQTTTWSEQTFQIGTSLSGQSPGLTGTTTTVGIPVQNQDFTVYGTNTGTDSMYNIVQHIGYFHPNKAGTYTFNLPGDELDDVVYTWFGDSARSGYNNGNAYYIADYYAPTARSFTYEVQNAGDYIPFRLAWVNAQDGGGFGFSVTDPDGNVILSDSTPTTDGQFVNGCADSVDAPPFDF</sequence>
<feature type="region of interest" description="Disordered" evidence="1">
    <location>
        <begin position="291"/>
        <end position="398"/>
    </location>
</feature>
<reference evidence="4 5" key="1">
    <citation type="submission" date="2017-06" db="EMBL/GenBank/DDBJ databases">
        <title>Comparative genomic analysis of Ambrosia Fusariam Clade fungi.</title>
        <authorList>
            <person name="Stajich J.E."/>
            <person name="Carrillo J."/>
            <person name="Kijimoto T."/>
            <person name="Eskalen A."/>
            <person name="O'Donnell K."/>
            <person name="Kasson M."/>
        </authorList>
    </citation>
    <scope>NUCLEOTIDE SEQUENCE [LARGE SCALE GENOMIC DNA]</scope>
    <source>
        <strain evidence="4 5">UCR1854</strain>
    </source>
</reference>
<gene>
    <name evidence="4" type="ORF">BHE90_001321</name>
</gene>
<comment type="caution">
    <text evidence="4">The sequence shown here is derived from an EMBL/GenBank/DDBJ whole genome shotgun (WGS) entry which is preliminary data.</text>
</comment>
<feature type="compositionally biased region" description="Pro residues" evidence="1">
    <location>
        <begin position="145"/>
        <end position="157"/>
    </location>
</feature>
<protein>
    <recommendedName>
        <fullName evidence="3">PA14 domain-containing protein</fullName>
    </recommendedName>
</protein>
<accession>A0A430M876</accession>
<feature type="compositionally biased region" description="Polar residues" evidence="1">
    <location>
        <begin position="86"/>
        <end position="99"/>
    </location>
</feature>
<evidence type="ECO:0000313" key="5">
    <source>
        <dbReference type="Proteomes" id="UP000287124"/>
    </source>
</evidence>
<dbReference type="InterPro" id="IPR018871">
    <property type="entry name" value="GLEYA_adhesin_domain"/>
</dbReference>
<dbReference type="Proteomes" id="UP000287124">
    <property type="component" value="Unassembled WGS sequence"/>
</dbReference>
<feature type="compositionally biased region" description="Low complexity" evidence="1">
    <location>
        <begin position="134"/>
        <end position="144"/>
    </location>
</feature>
<feature type="region of interest" description="Disordered" evidence="1">
    <location>
        <begin position="55"/>
        <end position="157"/>
    </location>
</feature>
<dbReference type="AlphaFoldDB" id="A0A430M876"/>
<dbReference type="Pfam" id="PF10528">
    <property type="entry name" value="GLEYA"/>
    <property type="match status" value="1"/>
</dbReference>
<dbReference type="InterPro" id="IPR037524">
    <property type="entry name" value="PA14/GLEYA"/>
</dbReference>
<feature type="signal peptide" evidence="2">
    <location>
        <begin position="1"/>
        <end position="23"/>
    </location>
</feature>
<feature type="chain" id="PRO_5019251203" description="PA14 domain-containing protein" evidence="2">
    <location>
        <begin position="24"/>
        <end position="602"/>
    </location>
</feature>
<feature type="compositionally biased region" description="Low complexity" evidence="1">
    <location>
        <begin position="294"/>
        <end position="392"/>
    </location>
</feature>
<proteinExistence type="predicted"/>
<dbReference type="EMBL" id="MIKF01000009">
    <property type="protein sequence ID" value="RTE84185.1"/>
    <property type="molecule type" value="Genomic_DNA"/>
</dbReference>
<feature type="domain" description="PA14" evidence="3">
    <location>
        <begin position="419"/>
        <end position="582"/>
    </location>
</feature>
<evidence type="ECO:0000313" key="4">
    <source>
        <dbReference type="EMBL" id="RTE84185.1"/>
    </source>
</evidence>
<keyword evidence="5" id="KW-1185">Reference proteome</keyword>
<evidence type="ECO:0000259" key="3">
    <source>
        <dbReference type="PROSITE" id="PS51820"/>
    </source>
</evidence>
<name>A0A430M876_9HYPO</name>
<evidence type="ECO:0000256" key="2">
    <source>
        <dbReference type="SAM" id="SignalP"/>
    </source>
</evidence>
<dbReference type="Gene3D" id="2.60.120.1560">
    <property type="match status" value="1"/>
</dbReference>
<organism evidence="4 5">
    <name type="scientific">Fusarium euwallaceae</name>
    <dbReference type="NCBI Taxonomy" id="1147111"/>
    <lineage>
        <taxon>Eukaryota</taxon>
        <taxon>Fungi</taxon>
        <taxon>Dikarya</taxon>
        <taxon>Ascomycota</taxon>
        <taxon>Pezizomycotina</taxon>
        <taxon>Sordariomycetes</taxon>
        <taxon>Hypocreomycetidae</taxon>
        <taxon>Hypocreales</taxon>
        <taxon>Nectriaceae</taxon>
        <taxon>Fusarium</taxon>
        <taxon>Fusarium solani species complex</taxon>
    </lineage>
</organism>
<feature type="compositionally biased region" description="Low complexity" evidence="1">
    <location>
        <begin position="106"/>
        <end position="125"/>
    </location>
</feature>